<organism evidence="2 3">
    <name type="scientific">Brenthis ino</name>
    <name type="common">lesser marbled fritillary</name>
    <dbReference type="NCBI Taxonomy" id="405034"/>
    <lineage>
        <taxon>Eukaryota</taxon>
        <taxon>Metazoa</taxon>
        <taxon>Ecdysozoa</taxon>
        <taxon>Arthropoda</taxon>
        <taxon>Hexapoda</taxon>
        <taxon>Insecta</taxon>
        <taxon>Pterygota</taxon>
        <taxon>Neoptera</taxon>
        <taxon>Endopterygota</taxon>
        <taxon>Lepidoptera</taxon>
        <taxon>Glossata</taxon>
        <taxon>Ditrysia</taxon>
        <taxon>Papilionoidea</taxon>
        <taxon>Nymphalidae</taxon>
        <taxon>Heliconiinae</taxon>
        <taxon>Argynnini</taxon>
        <taxon>Brenthis</taxon>
    </lineage>
</organism>
<evidence type="ECO:0000313" key="3">
    <source>
        <dbReference type="Proteomes" id="UP000838878"/>
    </source>
</evidence>
<accession>A0A8J9VKW1</accession>
<evidence type="ECO:0000313" key="2">
    <source>
        <dbReference type="EMBL" id="CAH0713157.1"/>
    </source>
</evidence>
<keyword evidence="3" id="KW-1185">Reference proteome</keyword>
<feature type="non-terminal residue" evidence="2">
    <location>
        <position position="231"/>
    </location>
</feature>
<sequence>MLAPLLLLTFVHYSVCESRENKVIQDSKDDIEDTELIDLRIIDSKNSDRMIVLPNMKKTSGLRTDGIFESFLRRLLELLTTSFPERKLPKYCRILSHHTYDVEYKYAQRLAKHIKYMSQMYPEDIKKELVYYKQALDTKRPHRIAFLDAINTAFTLREYIIFDDYVYELQNYGTNDKLYMDEDTEKLINNVILGSILKLSARDRKDLERKLKFAIKEFLYDKERDEYLRFS</sequence>
<dbReference type="Proteomes" id="UP000838878">
    <property type="component" value="Chromosome 1"/>
</dbReference>
<name>A0A8J9VKW1_9NEOP</name>
<feature type="chain" id="PRO_5035428185" evidence="1">
    <location>
        <begin position="17"/>
        <end position="231"/>
    </location>
</feature>
<gene>
    <name evidence="2" type="ORF">BINO364_LOCUS349</name>
</gene>
<dbReference type="EMBL" id="OV170221">
    <property type="protein sequence ID" value="CAH0713157.1"/>
    <property type="molecule type" value="Genomic_DNA"/>
</dbReference>
<dbReference type="OrthoDB" id="7249540at2759"/>
<feature type="signal peptide" evidence="1">
    <location>
        <begin position="1"/>
        <end position="16"/>
    </location>
</feature>
<protein>
    <submittedName>
        <fullName evidence="2">Uncharacterized protein</fullName>
    </submittedName>
</protein>
<dbReference type="AlphaFoldDB" id="A0A8J9VKW1"/>
<evidence type="ECO:0000256" key="1">
    <source>
        <dbReference type="SAM" id="SignalP"/>
    </source>
</evidence>
<keyword evidence="1" id="KW-0732">Signal</keyword>
<reference evidence="2" key="1">
    <citation type="submission" date="2021-12" db="EMBL/GenBank/DDBJ databases">
        <authorList>
            <person name="Martin H S."/>
        </authorList>
    </citation>
    <scope>NUCLEOTIDE SEQUENCE</scope>
</reference>
<proteinExistence type="predicted"/>